<sequence length="85" mass="10585">MYFQNWREINILGFFIHKFGLLYCMKRIDFVNNEIIPSKKSLNKISRIKIKHSYYLRLIFLTLKKKFKYFHSFKMSIYRHNSNKI</sequence>
<dbReference type="Proteomes" id="UP000276133">
    <property type="component" value="Unassembled WGS sequence"/>
</dbReference>
<protein>
    <submittedName>
        <fullName evidence="1">Uncharacterized protein</fullName>
    </submittedName>
</protein>
<comment type="caution">
    <text evidence="1">The sequence shown here is derived from an EMBL/GenBank/DDBJ whole genome shotgun (WGS) entry which is preliminary data.</text>
</comment>
<gene>
    <name evidence="1" type="ORF">BpHYR1_029095</name>
</gene>
<organism evidence="1 2">
    <name type="scientific">Brachionus plicatilis</name>
    <name type="common">Marine rotifer</name>
    <name type="synonym">Brachionus muelleri</name>
    <dbReference type="NCBI Taxonomy" id="10195"/>
    <lineage>
        <taxon>Eukaryota</taxon>
        <taxon>Metazoa</taxon>
        <taxon>Spiralia</taxon>
        <taxon>Gnathifera</taxon>
        <taxon>Rotifera</taxon>
        <taxon>Eurotatoria</taxon>
        <taxon>Monogononta</taxon>
        <taxon>Pseudotrocha</taxon>
        <taxon>Ploima</taxon>
        <taxon>Brachionidae</taxon>
        <taxon>Brachionus</taxon>
    </lineage>
</organism>
<evidence type="ECO:0000313" key="2">
    <source>
        <dbReference type="Proteomes" id="UP000276133"/>
    </source>
</evidence>
<keyword evidence="2" id="KW-1185">Reference proteome</keyword>
<dbReference type="EMBL" id="REGN01007460">
    <property type="protein sequence ID" value="RNA06203.1"/>
    <property type="molecule type" value="Genomic_DNA"/>
</dbReference>
<accession>A0A3M7Q4J6</accession>
<proteinExistence type="predicted"/>
<reference evidence="1 2" key="1">
    <citation type="journal article" date="2018" name="Sci. Rep.">
        <title>Genomic signatures of local adaptation to the degree of environmental predictability in rotifers.</title>
        <authorList>
            <person name="Franch-Gras L."/>
            <person name="Hahn C."/>
            <person name="Garcia-Roger E.M."/>
            <person name="Carmona M.J."/>
            <person name="Serra M."/>
            <person name="Gomez A."/>
        </authorList>
    </citation>
    <scope>NUCLEOTIDE SEQUENCE [LARGE SCALE GENOMIC DNA]</scope>
    <source>
        <strain evidence="1">HYR1</strain>
    </source>
</reference>
<dbReference type="AlphaFoldDB" id="A0A3M7Q4J6"/>
<evidence type="ECO:0000313" key="1">
    <source>
        <dbReference type="EMBL" id="RNA06203.1"/>
    </source>
</evidence>
<name>A0A3M7Q4J6_BRAPC</name>